<feature type="compositionally biased region" description="Polar residues" evidence="1">
    <location>
        <begin position="19"/>
        <end position="30"/>
    </location>
</feature>
<dbReference type="Proteomes" id="UP001497382">
    <property type="component" value="Unassembled WGS sequence"/>
</dbReference>
<sequence>MNSDDDDDTVDDPDFLPPNDTNGEPNSDSAQVKKLLKILLKMKTLISCTYGQKTNN</sequence>
<accession>A0AAV2B014</accession>
<proteinExistence type="predicted"/>
<feature type="region of interest" description="Disordered" evidence="1">
    <location>
        <begin position="1"/>
        <end position="30"/>
    </location>
</feature>
<organism evidence="2 3">
    <name type="scientific">Larinioides sclopetarius</name>
    <dbReference type="NCBI Taxonomy" id="280406"/>
    <lineage>
        <taxon>Eukaryota</taxon>
        <taxon>Metazoa</taxon>
        <taxon>Ecdysozoa</taxon>
        <taxon>Arthropoda</taxon>
        <taxon>Chelicerata</taxon>
        <taxon>Arachnida</taxon>
        <taxon>Araneae</taxon>
        <taxon>Araneomorphae</taxon>
        <taxon>Entelegynae</taxon>
        <taxon>Araneoidea</taxon>
        <taxon>Araneidae</taxon>
        <taxon>Larinioides</taxon>
    </lineage>
</organism>
<feature type="non-terminal residue" evidence="2">
    <location>
        <position position="56"/>
    </location>
</feature>
<protein>
    <submittedName>
        <fullName evidence="2">Uncharacterized protein</fullName>
    </submittedName>
</protein>
<evidence type="ECO:0000256" key="1">
    <source>
        <dbReference type="SAM" id="MobiDB-lite"/>
    </source>
</evidence>
<evidence type="ECO:0000313" key="3">
    <source>
        <dbReference type="Proteomes" id="UP001497382"/>
    </source>
</evidence>
<name>A0AAV2B014_9ARAC</name>
<dbReference type="EMBL" id="CAXIEN010000252">
    <property type="protein sequence ID" value="CAL1289618.1"/>
    <property type="molecule type" value="Genomic_DNA"/>
</dbReference>
<reference evidence="2 3" key="1">
    <citation type="submission" date="2024-04" db="EMBL/GenBank/DDBJ databases">
        <authorList>
            <person name="Rising A."/>
            <person name="Reimegard J."/>
            <person name="Sonavane S."/>
            <person name="Akerstrom W."/>
            <person name="Nylinder S."/>
            <person name="Hedman E."/>
            <person name="Kallberg Y."/>
        </authorList>
    </citation>
    <scope>NUCLEOTIDE SEQUENCE [LARGE SCALE GENOMIC DNA]</scope>
</reference>
<feature type="compositionally biased region" description="Acidic residues" evidence="1">
    <location>
        <begin position="1"/>
        <end position="14"/>
    </location>
</feature>
<evidence type="ECO:0000313" key="2">
    <source>
        <dbReference type="EMBL" id="CAL1289618.1"/>
    </source>
</evidence>
<comment type="caution">
    <text evidence="2">The sequence shown here is derived from an EMBL/GenBank/DDBJ whole genome shotgun (WGS) entry which is preliminary data.</text>
</comment>
<keyword evidence="3" id="KW-1185">Reference proteome</keyword>
<gene>
    <name evidence="2" type="ORF">LARSCL_LOCUS16029</name>
</gene>
<dbReference type="AlphaFoldDB" id="A0AAV2B014"/>